<dbReference type="AlphaFoldDB" id="A0A929B8Z0"/>
<dbReference type="PRINTS" id="PR00038">
    <property type="entry name" value="HTHLUXR"/>
</dbReference>
<dbReference type="Pfam" id="PF00196">
    <property type="entry name" value="GerE"/>
    <property type="match status" value="1"/>
</dbReference>
<dbReference type="SUPFAM" id="SSF46894">
    <property type="entry name" value="C-terminal effector domain of the bipartite response regulators"/>
    <property type="match status" value="1"/>
</dbReference>
<reference evidence="5" key="1">
    <citation type="submission" date="2020-10" db="EMBL/GenBank/DDBJ databases">
        <title>Diversity and distribution of actinomycetes associated with coral in the coast of Hainan.</title>
        <authorList>
            <person name="Li F."/>
        </authorList>
    </citation>
    <scope>NUCLEOTIDE SEQUENCE</scope>
    <source>
        <strain evidence="5">HNM0983</strain>
    </source>
</reference>
<name>A0A929B8Z0_9PSEU</name>
<dbReference type="Proteomes" id="UP000598360">
    <property type="component" value="Unassembled WGS sequence"/>
</dbReference>
<accession>A0A929B8Z0</accession>
<sequence length="126" mass="14292">MVHSYDRALDRAIVVLLREAGDHSQALCQVLDQVTQLVALRSQLTREAIEGPDAEAPADPRLPQLTKRERDVLEHLVRGWSNRQIARSLEISERTVKNHLHNIFTKLGVADRTSAVVKALRDQREN</sequence>
<dbReference type="PANTHER" id="PTHR44688:SF16">
    <property type="entry name" value="DNA-BINDING TRANSCRIPTIONAL ACTIVATOR DEVR_DOSR"/>
    <property type="match status" value="1"/>
</dbReference>
<dbReference type="Gene3D" id="1.10.10.10">
    <property type="entry name" value="Winged helix-like DNA-binding domain superfamily/Winged helix DNA-binding domain"/>
    <property type="match status" value="1"/>
</dbReference>
<dbReference type="InterPro" id="IPR000792">
    <property type="entry name" value="Tscrpt_reg_LuxR_C"/>
</dbReference>
<dbReference type="EMBL" id="JADEYC010000021">
    <property type="protein sequence ID" value="MBE9375452.1"/>
    <property type="molecule type" value="Genomic_DNA"/>
</dbReference>
<evidence type="ECO:0000313" key="5">
    <source>
        <dbReference type="EMBL" id="MBE9375452.1"/>
    </source>
</evidence>
<dbReference type="SMART" id="SM00421">
    <property type="entry name" value="HTH_LUXR"/>
    <property type="match status" value="1"/>
</dbReference>
<evidence type="ECO:0000256" key="2">
    <source>
        <dbReference type="ARBA" id="ARBA00023125"/>
    </source>
</evidence>
<dbReference type="RefSeq" id="WP_193928898.1">
    <property type="nucleotide sequence ID" value="NZ_JADEYC010000021.1"/>
</dbReference>
<evidence type="ECO:0000259" key="4">
    <source>
        <dbReference type="PROSITE" id="PS50043"/>
    </source>
</evidence>
<dbReference type="CDD" id="cd06170">
    <property type="entry name" value="LuxR_C_like"/>
    <property type="match status" value="1"/>
</dbReference>
<protein>
    <submittedName>
        <fullName evidence="5">Response regulator transcription factor</fullName>
    </submittedName>
</protein>
<dbReference type="GO" id="GO:0003677">
    <property type="term" value="F:DNA binding"/>
    <property type="evidence" value="ECO:0007669"/>
    <property type="project" value="UniProtKB-KW"/>
</dbReference>
<organism evidence="5 6">
    <name type="scientific">Saccharopolyspora montiporae</name>
    <dbReference type="NCBI Taxonomy" id="2781240"/>
    <lineage>
        <taxon>Bacteria</taxon>
        <taxon>Bacillati</taxon>
        <taxon>Actinomycetota</taxon>
        <taxon>Actinomycetes</taxon>
        <taxon>Pseudonocardiales</taxon>
        <taxon>Pseudonocardiaceae</taxon>
        <taxon>Saccharopolyspora</taxon>
    </lineage>
</organism>
<dbReference type="PROSITE" id="PS00622">
    <property type="entry name" value="HTH_LUXR_1"/>
    <property type="match status" value="1"/>
</dbReference>
<dbReference type="PROSITE" id="PS50043">
    <property type="entry name" value="HTH_LUXR_2"/>
    <property type="match status" value="1"/>
</dbReference>
<keyword evidence="2" id="KW-0238">DNA-binding</keyword>
<evidence type="ECO:0000313" key="6">
    <source>
        <dbReference type="Proteomes" id="UP000598360"/>
    </source>
</evidence>
<comment type="caution">
    <text evidence="5">The sequence shown here is derived from an EMBL/GenBank/DDBJ whole genome shotgun (WGS) entry which is preliminary data.</text>
</comment>
<evidence type="ECO:0000256" key="3">
    <source>
        <dbReference type="ARBA" id="ARBA00023163"/>
    </source>
</evidence>
<feature type="domain" description="HTH luxR-type" evidence="4">
    <location>
        <begin position="58"/>
        <end position="123"/>
    </location>
</feature>
<dbReference type="InterPro" id="IPR036388">
    <property type="entry name" value="WH-like_DNA-bd_sf"/>
</dbReference>
<keyword evidence="3" id="KW-0804">Transcription</keyword>
<evidence type="ECO:0000256" key="1">
    <source>
        <dbReference type="ARBA" id="ARBA00023015"/>
    </source>
</evidence>
<dbReference type="PANTHER" id="PTHR44688">
    <property type="entry name" value="DNA-BINDING TRANSCRIPTIONAL ACTIVATOR DEVR_DOSR"/>
    <property type="match status" value="1"/>
</dbReference>
<keyword evidence="6" id="KW-1185">Reference proteome</keyword>
<proteinExistence type="predicted"/>
<dbReference type="GO" id="GO:0006355">
    <property type="term" value="P:regulation of DNA-templated transcription"/>
    <property type="evidence" value="ECO:0007669"/>
    <property type="project" value="InterPro"/>
</dbReference>
<keyword evidence="1" id="KW-0805">Transcription regulation</keyword>
<dbReference type="InterPro" id="IPR016032">
    <property type="entry name" value="Sig_transdc_resp-reg_C-effctor"/>
</dbReference>
<gene>
    <name evidence="5" type="ORF">IQ251_13445</name>
</gene>